<dbReference type="Pfam" id="PF01425">
    <property type="entry name" value="Amidase"/>
    <property type="match status" value="1"/>
</dbReference>
<evidence type="ECO:0000313" key="3">
    <source>
        <dbReference type="EMBL" id="CAH1783154.1"/>
    </source>
</evidence>
<dbReference type="PROSITE" id="PS00571">
    <property type="entry name" value="AMIDASES"/>
    <property type="match status" value="1"/>
</dbReference>
<dbReference type="PANTHER" id="PTHR11895">
    <property type="entry name" value="TRANSAMIDASE"/>
    <property type="match status" value="1"/>
</dbReference>
<dbReference type="InterPro" id="IPR020556">
    <property type="entry name" value="Amidase_CS"/>
</dbReference>
<dbReference type="AlphaFoldDB" id="A0A8S4NR77"/>
<dbReference type="Proteomes" id="UP000749559">
    <property type="component" value="Unassembled WGS sequence"/>
</dbReference>
<dbReference type="InterPro" id="IPR000120">
    <property type="entry name" value="Amidase"/>
</dbReference>
<sequence length="506" mass="54692">MYSAPALKPPTLDEVEEISKKLGLNIPLEDLKGHKEFLDKMCGQLNILKDITEPRLPVRYPRTPGYRPTEAENALNGWCWKTDIKGSPTGKLSGKKVGIKDNIGVAGVPMSVGSKMMEGHMPEYDATVVSRILDEGGVIKGKTTCEDLCFSGSSATSYNGPVLNPHDQTRSSGGSSSGNGALIASGEIDMAIGSDQGGSIRIPAAWCGIVGIKPTFGLVPYTGALTLESSIDHLGPMARTVYDCALLLEVIAGNDGLDSRQPMNIKVPEYTKLMTEEVSGMRVGLVKEGFEKCDPDIERTVRDTVQQLKTKGTTVDEISIPMHLKGCSIWIGLAFQGNYKTLIQGGGSSGKGFYPTTTQDFLEKAVKSHPRDIPPTIAPTLLLGEYLSQNYGSHFYSKAKNLERVLTDAYNTALEQYDVLMMPTICFRPTKLPPKDASILDVVSHCRGIGVYNPRAFNITGHPAITVPIQDDGSLPIGLQIVAKHYAEPTLFRIAQAVENIHKGVV</sequence>
<gene>
    <name evidence="3" type="ORF">OFUS_LOCUS9520</name>
</gene>
<dbReference type="GO" id="GO:0003824">
    <property type="term" value="F:catalytic activity"/>
    <property type="evidence" value="ECO:0007669"/>
    <property type="project" value="InterPro"/>
</dbReference>
<dbReference type="InterPro" id="IPR023631">
    <property type="entry name" value="Amidase_dom"/>
</dbReference>
<keyword evidence="4" id="KW-1185">Reference proteome</keyword>
<reference evidence="3" key="1">
    <citation type="submission" date="2022-03" db="EMBL/GenBank/DDBJ databases">
        <authorList>
            <person name="Martin C."/>
        </authorList>
    </citation>
    <scope>NUCLEOTIDE SEQUENCE</scope>
</reference>
<name>A0A8S4NR77_OWEFU</name>
<protein>
    <recommendedName>
        <fullName evidence="2">Amidase domain-containing protein</fullName>
    </recommendedName>
</protein>
<dbReference type="NCBIfam" id="NF005565">
    <property type="entry name" value="PRK07235.1"/>
    <property type="match status" value="1"/>
</dbReference>
<dbReference type="PANTHER" id="PTHR11895:SF170">
    <property type="entry name" value="AMIDASE"/>
    <property type="match status" value="1"/>
</dbReference>
<proteinExistence type="inferred from homology"/>
<organism evidence="3 4">
    <name type="scientific">Owenia fusiformis</name>
    <name type="common">Polychaete worm</name>
    <dbReference type="NCBI Taxonomy" id="6347"/>
    <lineage>
        <taxon>Eukaryota</taxon>
        <taxon>Metazoa</taxon>
        <taxon>Spiralia</taxon>
        <taxon>Lophotrochozoa</taxon>
        <taxon>Annelida</taxon>
        <taxon>Polychaeta</taxon>
        <taxon>Sedentaria</taxon>
        <taxon>Canalipalpata</taxon>
        <taxon>Sabellida</taxon>
        <taxon>Oweniida</taxon>
        <taxon>Oweniidae</taxon>
        <taxon>Owenia</taxon>
    </lineage>
</organism>
<accession>A0A8S4NR77</accession>
<evidence type="ECO:0000256" key="1">
    <source>
        <dbReference type="ARBA" id="ARBA00009199"/>
    </source>
</evidence>
<dbReference type="InterPro" id="IPR036928">
    <property type="entry name" value="AS_sf"/>
</dbReference>
<comment type="caution">
    <text evidence="3">The sequence shown here is derived from an EMBL/GenBank/DDBJ whole genome shotgun (WGS) entry which is preliminary data.</text>
</comment>
<dbReference type="EMBL" id="CAIIXF020000005">
    <property type="protein sequence ID" value="CAH1783154.1"/>
    <property type="molecule type" value="Genomic_DNA"/>
</dbReference>
<evidence type="ECO:0000313" key="4">
    <source>
        <dbReference type="Proteomes" id="UP000749559"/>
    </source>
</evidence>
<dbReference type="Gene3D" id="3.90.1300.10">
    <property type="entry name" value="Amidase signature (AS) domain"/>
    <property type="match status" value="1"/>
</dbReference>
<feature type="domain" description="Amidase" evidence="2">
    <location>
        <begin position="83"/>
        <end position="491"/>
    </location>
</feature>
<dbReference type="OrthoDB" id="421993at2759"/>
<evidence type="ECO:0000259" key="2">
    <source>
        <dbReference type="Pfam" id="PF01425"/>
    </source>
</evidence>
<comment type="similarity">
    <text evidence="1">Belongs to the amidase family.</text>
</comment>
<dbReference type="SUPFAM" id="SSF75304">
    <property type="entry name" value="Amidase signature (AS) enzymes"/>
    <property type="match status" value="1"/>
</dbReference>